<dbReference type="InterPro" id="IPR001387">
    <property type="entry name" value="Cro/C1-type_HTH"/>
</dbReference>
<evidence type="ECO:0000259" key="2">
    <source>
        <dbReference type="PROSITE" id="PS50943"/>
    </source>
</evidence>
<dbReference type="SUPFAM" id="SSF47413">
    <property type="entry name" value="lambda repressor-like DNA-binding domains"/>
    <property type="match status" value="1"/>
</dbReference>
<proteinExistence type="predicted"/>
<dbReference type="CDD" id="cd00093">
    <property type="entry name" value="HTH_XRE"/>
    <property type="match status" value="1"/>
</dbReference>
<gene>
    <name evidence="3" type="ORF">SAMN02745247_02119</name>
</gene>
<dbReference type="Pfam" id="PF01381">
    <property type="entry name" value="HTH_3"/>
    <property type="match status" value="1"/>
</dbReference>
<protein>
    <submittedName>
        <fullName evidence="3">Transcriptional regulator, contains XRE-family HTH domain</fullName>
    </submittedName>
</protein>
<dbReference type="AlphaFoldDB" id="A0A1M7SMX8"/>
<name>A0A1M7SMX8_9FIRM</name>
<keyword evidence="1" id="KW-0238">DNA-binding</keyword>
<dbReference type="GO" id="GO:0003677">
    <property type="term" value="F:DNA binding"/>
    <property type="evidence" value="ECO:0007669"/>
    <property type="project" value="UniProtKB-KW"/>
</dbReference>
<accession>A0A1M7SMX8</accession>
<dbReference type="Gene3D" id="1.10.260.40">
    <property type="entry name" value="lambda repressor-like DNA-binding domains"/>
    <property type="match status" value="1"/>
</dbReference>
<evidence type="ECO:0000313" key="3">
    <source>
        <dbReference type="EMBL" id="SHN59827.1"/>
    </source>
</evidence>
<evidence type="ECO:0000313" key="4">
    <source>
        <dbReference type="Proteomes" id="UP000184097"/>
    </source>
</evidence>
<dbReference type="RefSeq" id="WP_072703852.1">
    <property type="nucleotide sequence ID" value="NZ_FRDH01000008.1"/>
</dbReference>
<dbReference type="PANTHER" id="PTHR46558">
    <property type="entry name" value="TRACRIPTIONAL REGULATORY PROTEIN-RELATED-RELATED"/>
    <property type="match status" value="1"/>
</dbReference>
<evidence type="ECO:0000256" key="1">
    <source>
        <dbReference type="ARBA" id="ARBA00023125"/>
    </source>
</evidence>
<sequence>MTIGNRIKELRSAIGFTQTDLADKIGVSKQTLYKYENDIITNIPSDKIELMAHALNVSPAALMGWDKEQSEQDKRILCKDYDLLNDAGRKKLLDYANDLVSSGNYKKESQPISKDMLA</sequence>
<dbReference type="InterPro" id="IPR010982">
    <property type="entry name" value="Lambda_DNA-bd_dom_sf"/>
</dbReference>
<organism evidence="3 4">
    <name type="scientific">Butyrivibrio hungatei DSM 14810</name>
    <dbReference type="NCBI Taxonomy" id="1121132"/>
    <lineage>
        <taxon>Bacteria</taxon>
        <taxon>Bacillati</taxon>
        <taxon>Bacillota</taxon>
        <taxon>Clostridia</taxon>
        <taxon>Lachnospirales</taxon>
        <taxon>Lachnospiraceae</taxon>
        <taxon>Butyrivibrio</taxon>
    </lineage>
</organism>
<dbReference type="Proteomes" id="UP000184097">
    <property type="component" value="Unassembled WGS sequence"/>
</dbReference>
<dbReference type="PROSITE" id="PS50943">
    <property type="entry name" value="HTH_CROC1"/>
    <property type="match status" value="1"/>
</dbReference>
<reference evidence="3 4" key="1">
    <citation type="submission" date="2016-12" db="EMBL/GenBank/DDBJ databases">
        <authorList>
            <person name="Song W.-J."/>
            <person name="Kurnit D.M."/>
        </authorList>
    </citation>
    <scope>NUCLEOTIDE SEQUENCE [LARGE SCALE GENOMIC DNA]</scope>
    <source>
        <strain evidence="3 4">DSM 14810</strain>
    </source>
</reference>
<dbReference type="EMBL" id="FRDH01000008">
    <property type="protein sequence ID" value="SHN59827.1"/>
    <property type="molecule type" value="Genomic_DNA"/>
</dbReference>
<dbReference type="PANTHER" id="PTHR46558:SF11">
    <property type="entry name" value="HTH-TYPE TRANSCRIPTIONAL REGULATOR XRE"/>
    <property type="match status" value="1"/>
</dbReference>
<dbReference type="SMART" id="SM00530">
    <property type="entry name" value="HTH_XRE"/>
    <property type="match status" value="1"/>
</dbReference>
<feature type="domain" description="HTH cro/C1-type" evidence="2">
    <location>
        <begin position="7"/>
        <end position="62"/>
    </location>
</feature>